<dbReference type="InterPro" id="IPR042070">
    <property type="entry name" value="PucR_C-HTH_sf"/>
</dbReference>
<protein>
    <recommendedName>
        <fullName evidence="1">PucR C-terminal helix-turn-helix domain-containing protein</fullName>
    </recommendedName>
</protein>
<dbReference type="EMBL" id="ADNY01000045">
    <property type="protein sequence ID" value="EFG55198.1"/>
    <property type="molecule type" value="Genomic_DNA"/>
</dbReference>
<accession>D4YUE4</accession>
<sequence length="279" mass="32639">MTIEKIKVFFPTALIDKSFAEGIKNVELRVDNHLIRIPLNDLSPRELCFIDLLRQNNQLKIQRNSPWEKYLFGDGLKPKSSIKLRFLYITVHQLDKEQKTKWQQMILTFFSNTTASFWAKDEQLVIVDEACTLSKEELSGMLDTVDSDFDSESRLLIGLVWKRKCDLRALFEEERQISTFSQKQQAVATVPDYALKFYLHSFNQDSLVLQTYRQMFEELDYAINLIRALYQVGGNVSQASKAMYAHRNTLEYRIDKLKNEFALNLRSMTDLTFCYLAIV</sequence>
<dbReference type="eggNOG" id="COG2508">
    <property type="taxonomic scope" value="Bacteria"/>
</dbReference>
<dbReference type="PATRIC" id="fig|585524.9.peg.1294"/>
<dbReference type="Gene3D" id="1.10.10.2840">
    <property type="entry name" value="PucR C-terminal helix-turn-helix domain"/>
    <property type="match status" value="1"/>
</dbReference>
<dbReference type="Proteomes" id="UP000004069">
    <property type="component" value="Unassembled WGS sequence"/>
</dbReference>
<dbReference type="RefSeq" id="WP_006352306.1">
    <property type="nucleotide sequence ID" value="NZ_ADNY01000045.1"/>
</dbReference>
<keyword evidence="3" id="KW-1185">Reference proteome</keyword>
<evidence type="ECO:0000313" key="3">
    <source>
        <dbReference type="Proteomes" id="UP000004069"/>
    </source>
</evidence>
<evidence type="ECO:0000259" key="1">
    <source>
        <dbReference type="Pfam" id="PF13556"/>
    </source>
</evidence>
<name>D4YUE4_9LACO</name>
<dbReference type="PANTHER" id="PTHR33744:SF15">
    <property type="entry name" value="CARBOHYDRATE DIACID REGULATOR"/>
    <property type="match status" value="1"/>
</dbReference>
<dbReference type="SUPFAM" id="SSF46689">
    <property type="entry name" value="Homeodomain-like"/>
    <property type="match status" value="1"/>
</dbReference>
<reference evidence="2 3" key="1">
    <citation type="submission" date="2010-04" db="EMBL/GenBank/DDBJ databases">
        <authorList>
            <person name="Muzny D."/>
            <person name="Qin X."/>
            <person name="Deng J."/>
            <person name="Jiang H."/>
            <person name="Liu Y."/>
            <person name="Qu J."/>
            <person name="Song X.-Z."/>
            <person name="Zhang L."/>
            <person name="Thornton R."/>
            <person name="Coyle M."/>
            <person name="Francisco L."/>
            <person name="Jackson L."/>
            <person name="Javaid M."/>
            <person name="Korchina V."/>
            <person name="Kovar C."/>
            <person name="Mata R."/>
            <person name="Mathew T."/>
            <person name="Ngo R."/>
            <person name="Nguyen L."/>
            <person name="Nguyen N."/>
            <person name="Okwuonu G."/>
            <person name="Ongeri F."/>
            <person name="Pham C."/>
            <person name="Simmons D."/>
            <person name="Wilczek-Boney K."/>
            <person name="Hale W."/>
            <person name="Jakkamsetti A."/>
            <person name="Pham P."/>
            <person name="Ruth R."/>
            <person name="San Lucas F."/>
            <person name="Warren J."/>
            <person name="Zhang J."/>
            <person name="Zhao Z."/>
            <person name="Zhou C."/>
            <person name="Zhu D."/>
            <person name="Lee S."/>
            <person name="Bess C."/>
            <person name="Blankenburg K."/>
            <person name="Forbes L."/>
            <person name="Fu Q."/>
            <person name="Gubbala S."/>
            <person name="Hirani K."/>
            <person name="Jayaseelan J.C."/>
            <person name="Lara F."/>
            <person name="Munidasa M."/>
            <person name="Palculict T."/>
            <person name="Patil S."/>
            <person name="Pu L.-L."/>
            <person name="Saada N."/>
            <person name="Tang L."/>
            <person name="Weissenberger G."/>
            <person name="Zhu Y."/>
            <person name="Hemphill L."/>
            <person name="Shang Y."/>
            <person name="Youmans B."/>
            <person name="Ayvaz T."/>
            <person name="Ross M."/>
            <person name="Santibanez J."/>
            <person name="Aqrawi P."/>
            <person name="Gross S."/>
            <person name="Joshi V."/>
            <person name="Fowler G."/>
            <person name="Nazareth L."/>
            <person name="Reid J."/>
            <person name="Worley K."/>
            <person name="Petrosino J."/>
            <person name="Highlander S."/>
            <person name="Gibbs R."/>
        </authorList>
    </citation>
    <scope>NUCLEOTIDE SEQUENCE [LARGE SCALE GENOMIC DNA]</scope>
    <source>
        <strain evidence="2 3">DSM 11664</strain>
    </source>
</reference>
<dbReference type="Pfam" id="PF13556">
    <property type="entry name" value="HTH_30"/>
    <property type="match status" value="1"/>
</dbReference>
<gene>
    <name evidence="2" type="ORF">HMPREF0493_1155</name>
</gene>
<evidence type="ECO:0000313" key="2">
    <source>
        <dbReference type="EMBL" id="EFG55198.1"/>
    </source>
</evidence>
<dbReference type="PANTHER" id="PTHR33744">
    <property type="entry name" value="CARBOHYDRATE DIACID REGULATOR"/>
    <property type="match status" value="1"/>
</dbReference>
<dbReference type="InterPro" id="IPR051448">
    <property type="entry name" value="CdaR-like_regulators"/>
</dbReference>
<dbReference type="InterPro" id="IPR009057">
    <property type="entry name" value="Homeodomain-like_sf"/>
</dbReference>
<dbReference type="OrthoDB" id="9792148at2"/>
<proteinExistence type="predicted"/>
<dbReference type="InterPro" id="IPR025736">
    <property type="entry name" value="PucR_C-HTH_dom"/>
</dbReference>
<feature type="domain" description="PucR C-terminal helix-turn-helix" evidence="1">
    <location>
        <begin position="226"/>
        <end position="278"/>
    </location>
</feature>
<dbReference type="AlphaFoldDB" id="D4YUE4"/>
<organism evidence="2 3">
    <name type="scientific">Lactobacillus amylolyticus DSM 11664</name>
    <dbReference type="NCBI Taxonomy" id="585524"/>
    <lineage>
        <taxon>Bacteria</taxon>
        <taxon>Bacillati</taxon>
        <taxon>Bacillota</taxon>
        <taxon>Bacilli</taxon>
        <taxon>Lactobacillales</taxon>
        <taxon>Lactobacillaceae</taxon>
        <taxon>Lactobacillus</taxon>
    </lineage>
</organism>
<comment type="caution">
    <text evidence="2">The sequence shown here is derived from an EMBL/GenBank/DDBJ whole genome shotgun (WGS) entry which is preliminary data.</text>
</comment>